<keyword evidence="1" id="KW-1133">Transmembrane helix</keyword>
<sequence>MTAYACRSEYTMAKMPVRVLSTTSGLTVDFNKERFSQVHAPVSAEIWNLTSLHELNASPEWYEYIPQPYLLDKYISGGNPPALHGAAALLGVKYDWNITTMMSATDLPQEAAKLRRRFFAETLRTSMDYQGASNVEPVSGERVASERRILVNKPIAISKFFIYRANIEMFRHDASFSPFAVIPTFLAVGVTLWWDSIDQACRALQPYLAISHDAETPSRGIGLSYASSFWLWASAKAAKNRHWLLSLVTLTTFMMQALTISMSALFQQNSVKSLSMVTTLGYWTENRDSINVTTRDFTAKWVRGKAGFREVGDFAQNPRMVFREPPAIQVLNCVPVFETADAEVTVEPSTGAVQEFDILGDPAPDAVAWSDNFQLRRSNESTYQFHNSTETRRFYHNITTSYGTLFMKSLLRAACLENINYNDKLYSQLQRSDYLFDKIFNMRDNSTGLNVDFMSYAALAQVDHDPAALLDPETLIRETQKIFSMFFQHYVSGAVSLQKGGWVYQPIGSDLKLTEPIPNEALHQPLSKFEDFPLRNTERMVTATLYTQTEVLQMNVVAFWVSVGIMIWLIVTILIFAAMQRRYLGGMQRNIECVADVLVIVAGSERLLQVIQEKGVDKIVEDDVILTRLGWFRDPDGTMRWRIELVEEREGQGRSSLLSTAYAPVPRDDEVSGSIVPSTEV</sequence>
<keyword evidence="1" id="KW-0472">Membrane</keyword>
<evidence type="ECO:0000313" key="3">
    <source>
        <dbReference type="Proteomes" id="UP001140562"/>
    </source>
</evidence>
<dbReference type="PANTHER" id="PTHR37544:SF3">
    <property type="entry name" value="SPRAY"/>
    <property type="match status" value="1"/>
</dbReference>
<keyword evidence="3" id="KW-1185">Reference proteome</keyword>
<dbReference type="OrthoDB" id="3248909at2759"/>
<reference evidence="2" key="1">
    <citation type="submission" date="2022-10" db="EMBL/GenBank/DDBJ databases">
        <title>Tapping the CABI collections for fungal endophytes: first genome assemblies for Collariella, Neodidymelliopsis, Ascochyta clinopodiicola, Didymella pomorum, Didymosphaeria variabile, Neocosmospora piperis and Neocucurbitaria cava.</title>
        <authorList>
            <person name="Hill R."/>
        </authorList>
    </citation>
    <scope>NUCLEOTIDE SEQUENCE</scope>
    <source>
        <strain evidence="2">IMI 360193</strain>
    </source>
</reference>
<feature type="transmembrane region" description="Helical" evidence="1">
    <location>
        <begin position="557"/>
        <end position="579"/>
    </location>
</feature>
<feature type="transmembrane region" description="Helical" evidence="1">
    <location>
        <begin position="243"/>
        <end position="266"/>
    </location>
</feature>
<keyword evidence="1" id="KW-0812">Transmembrane</keyword>
<accession>A0A9W8WW03</accession>
<protein>
    <submittedName>
        <fullName evidence="2">Uncharacterized protein</fullName>
    </submittedName>
</protein>
<comment type="caution">
    <text evidence="2">The sequence shown here is derived from an EMBL/GenBank/DDBJ whole genome shotgun (WGS) entry which is preliminary data.</text>
</comment>
<gene>
    <name evidence="2" type="ORF">N0V87_007274</name>
</gene>
<dbReference type="PANTHER" id="PTHR37544">
    <property type="entry name" value="SPRAY-RELATED"/>
    <property type="match status" value="1"/>
</dbReference>
<proteinExistence type="predicted"/>
<dbReference type="Pfam" id="PF11915">
    <property type="entry name" value="DUF3433"/>
    <property type="match status" value="1"/>
</dbReference>
<dbReference type="AlphaFoldDB" id="A0A9W8WW03"/>
<evidence type="ECO:0000313" key="2">
    <source>
        <dbReference type="EMBL" id="KAJ4333904.1"/>
    </source>
</evidence>
<dbReference type="Proteomes" id="UP001140562">
    <property type="component" value="Unassembled WGS sequence"/>
</dbReference>
<organism evidence="2 3">
    <name type="scientific">Didymella glomerata</name>
    <dbReference type="NCBI Taxonomy" id="749621"/>
    <lineage>
        <taxon>Eukaryota</taxon>
        <taxon>Fungi</taxon>
        <taxon>Dikarya</taxon>
        <taxon>Ascomycota</taxon>
        <taxon>Pezizomycotina</taxon>
        <taxon>Dothideomycetes</taxon>
        <taxon>Pleosporomycetidae</taxon>
        <taxon>Pleosporales</taxon>
        <taxon>Pleosporineae</taxon>
        <taxon>Didymellaceae</taxon>
        <taxon>Didymella</taxon>
    </lineage>
</organism>
<dbReference type="InterPro" id="IPR021840">
    <property type="entry name" value="DUF3433"/>
</dbReference>
<dbReference type="EMBL" id="JAPEUV010000086">
    <property type="protein sequence ID" value="KAJ4333904.1"/>
    <property type="molecule type" value="Genomic_DNA"/>
</dbReference>
<evidence type="ECO:0000256" key="1">
    <source>
        <dbReference type="SAM" id="Phobius"/>
    </source>
</evidence>
<name>A0A9W8WW03_9PLEO</name>